<evidence type="ECO:0000256" key="1">
    <source>
        <dbReference type="SAM" id="Phobius"/>
    </source>
</evidence>
<accession>A0ABX2H9V2</accession>
<keyword evidence="1" id="KW-0812">Transmembrane</keyword>
<reference evidence="2 3" key="1">
    <citation type="journal article" date="2020" name="Cell Host Microbe">
        <title>Functional and Genomic Variation between Human-Derived Isolates of Lachnospiraceae Reveals Inter- and Intra-Species Diversity.</title>
        <authorList>
            <person name="Sorbara M.T."/>
            <person name="Littmann E.R."/>
            <person name="Fontana E."/>
            <person name="Moody T.U."/>
            <person name="Kohout C.E."/>
            <person name="Gjonbalaj M."/>
            <person name="Eaton V."/>
            <person name="Seok R."/>
            <person name="Leiner I.M."/>
            <person name="Pamer E.G."/>
        </authorList>
    </citation>
    <scope>NUCLEOTIDE SEQUENCE [LARGE SCALE GENOMIC DNA]</scope>
    <source>
        <strain evidence="2 3">MSK.17.74</strain>
    </source>
</reference>
<keyword evidence="1" id="KW-0472">Membrane</keyword>
<evidence type="ECO:0000313" key="2">
    <source>
        <dbReference type="EMBL" id="NSG86969.1"/>
    </source>
</evidence>
<comment type="caution">
    <text evidence="2">The sequence shown here is derived from an EMBL/GenBank/DDBJ whole genome shotgun (WGS) entry which is preliminary data.</text>
</comment>
<sequence>MNKQLKWVLRVINIGCFLALILSCIVPIERKETLTSNIDVSSYGNLHSIPRIGSVTDEKQMKLKFNLYDEKLYGVNLYFGVDGDDENGKVTCAIEYNNETLAKQTFSVKELASLTEGSSLNSVEILLDDFEKRDGEYTVVIKGTGISPETRVSLLGNINTGSYFRYEESGSYGEYYSILYAIETLNPKHPYVWACALIFALCLLSSYVFYISYEESKVETVK</sequence>
<feature type="transmembrane region" description="Helical" evidence="1">
    <location>
        <begin position="191"/>
        <end position="213"/>
    </location>
</feature>
<proteinExistence type="predicted"/>
<evidence type="ECO:0000313" key="3">
    <source>
        <dbReference type="Proteomes" id="UP001644719"/>
    </source>
</evidence>
<keyword evidence="3" id="KW-1185">Reference proteome</keyword>
<organism evidence="2 3">
    <name type="scientific">Blautia faecis</name>
    <dbReference type="NCBI Taxonomy" id="871665"/>
    <lineage>
        <taxon>Bacteria</taxon>
        <taxon>Bacillati</taxon>
        <taxon>Bacillota</taxon>
        <taxon>Clostridia</taxon>
        <taxon>Lachnospirales</taxon>
        <taxon>Lachnospiraceae</taxon>
        <taxon>Blautia</taxon>
    </lineage>
</organism>
<gene>
    <name evidence="2" type="ORF">G5B17_16500</name>
</gene>
<keyword evidence="1" id="KW-1133">Transmembrane helix</keyword>
<dbReference type="RefSeq" id="WP_173718433.1">
    <property type="nucleotide sequence ID" value="NZ_JAAITS010000055.1"/>
</dbReference>
<dbReference type="Proteomes" id="UP001644719">
    <property type="component" value="Unassembled WGS sequence"/>
</dbReference>
<name>A0ABX2H9V2_9FIRM</name>
<feature type="transmembrane region" description="Helical" evidence="1">
    <location>
        <begin position="7"/>
        <end position="28"/>
    </location>
</feature>
<dbReference type="PROSITE" id="PS51257">
    <property type="entry name" value="PROKAR_LIPOPROTEIN"/>
    <property type="match status" value="1"/>
</dbReference>
<dbReference type="EMBL" id="JAAITS010000055">
    <property type="protein sequence ID" value="NSG86969.1"/>
    <property type="molecule type" value="Genomic_DNA"/>
</dbReference>
<protein>
    <submittedName>
        <fullName evidence="2">Uncharacterized protein</fullName>
    </submittedName>
</protein>